<dbReference type="GO" id="GO:0004519">
    <property type="term" value="F:endonuclease activity"/>
    <property type="evidence" value="ECO:0007669"/>
    <property type="project" value="UniProtKB-KW"/>
</dbReference>
<dbReference type="Pfam" id="PF00149">
    <property type="entry name" value="Metallophos"/>
    <property type="match status" value="1"/>
</dbReference>
<comment type="caution">
    <text evidence="6">The sequence shown here is derived from an EMBL/GenBank/DDBJ whole genome shotgun (WGS) entry which is preliminary data.</text>
</comment>
<comment type="similarity">
    <text evidence="4">Belongs to the SbcD family.</text>
</comment>
<feature type="domain" description="Calcineurin-like phosphoesterase" evidence="5">
    <location>
        <begin position="1"/>
        <end position="169"/>
    </location>
</feature>
<sequence length="401" mass="45944">MKILHTADWHLGKRLENFSRLEEQKLVMKELVEIVDSENIDLVLVAGDLFDNFNPSTEAVELFYKTLKQLSKNGERPVIAIAGNHDSPDRIDAPNPLAKECGIILIGHPNAEVPIFELEHFKIINTDKGFIELKLNQFDYPIRILHTAYANEIRLKEYLGEDNKEIALNQILKENWQNIAENYCDENGVNVLLTHLFMMKKGMPKPEEPEGEKPIMIGNADLIYSEIIPEQIQYSALGHLHNYQNIGTAEKPVVYSSSSLCYSFSEAGQKKSVTIIEAKPNQNVSLKNIPLTQGKTLFRKTFNNVDKAVDWLKENQDCLIELTLESDTFLKAEDRKLLYQTHNGIIHLIPKLRNKIDDLSQADISINLNQDIQDLFKDYFKSKNQNQEPNDELLSIFKEII</sequence>
<dbReference type="GO" id="GO:0006310">
    <property type="term" value="P:DNA recombination"/>
    <property type="evidence" value="ECO:0007669"/>
    <property type="project" value="UniProtKB-KW"/>
</dbReference>
<dbReference type="AlphaFoldDB" id="A0A3D9CWT3"/>
<dbReference type="Proteomes" id="UP000256326">
    <property type="component" value="Unassembled WGS sequence"/>
</dbReference>
<dbReference type="EMBL" id="QNUG01000019">
    <property type="protein sequence ID" value="REC70209.1"/>
    <property type="molecule type" value="Genomic_DNA"/>
</dbReference>
<dbReference type="InterPro" id="IPR050535">
    <property type="entry name" value="DNA_Repair-Maintenance_Comp"/>
</dbReference>
<evidence type="ECO:0000313" key="7">
    <source>
        <dbReference type="Proteomes" id="UP000256326"/>
    </source>
</evidence>
<protein>
    <recommendedName>
        <fullName evidence="4">Nuclease SbcCD subunit D</fullName>
    </recommendedName>
</protein>
<keyword evidence="2 4" id="KW-0378">Hydrolase</keyword>
<keyword evidence="4" id="KW-0235">DNA replication</keyword>
<evidence type="ECO:0000256" key="4">
    <source>
        <dbReference type="RuleBase" id="RU363069"/>
    </source>
</evidence>
<keyword evidence="1 4" id="KW-0540">Nuclease</keyword>
<evidence type="ECO:0000259" key="5">
    <source>
        <dbReference type="Pfam" id="PF00149"/>
    </source>
</evidence>
<evidence type="ECO:0000256" key="1">
    <source>
        <dbReference type="ARBA" id="ARBA00022722"/>
    </source>
</evidence>
<comment type="function">
    <text evidence="4">SbcCD cleaves DNA hairpin structures. These structures can inhibit DNA replication and are intermediates in certain DNA recombination reactions. The complex acts as a 3'-&gt;5' double strand exonuclease that can open hairpins. It also has a 5' single-strand endonuclease activity.</text>
</comment>
<dbReference type="InterPro" id="IPR041796">
    <property type="entry name" value="Mre11_N"/>
</dbReference>
<keyword evidence="7" id="KW-1185">Reference proteome</keyword>
<dbReference type="InterPro" id="IPR004843">
    <property type="entry name" value="Calcineurin-like_PHP"/>
</dbReference>
<keyword evidence="3 4" id="KW-0269">Exonuclease</keyword>
<dbReference type="RefSeq" id="WP_116035229.1">
    <property type="nucleotide sequence ID" value="NZ_JBHLVV010000107.1"/>
</dbReference>
<dbReference type="InterPro" id="IPR029052">
    <property type="entry name" value="Metallo-depent_PP-like"/>
</dbReference>
<name>A0A3D9CWT3_9FLAO</name>
<comment type="subunit">
    <text evidence="4">Heterodimer of SbcC and SbcD.</text>
</comment>
<reference evidence="6 7" key="1">
    <citation type="journal article" date="2006" name="Int. J. Syst. Evol. Microbiol.">
        <title>Chryseobacterium hispanicum sp. nov., isolated from the drinking water distribution system of Sevilla, Spain.</title>
        <authorList>
            <person name="Gallego V."/>
            <person name="Garcia M.T."/>
            <person name="Ventosa A."/>
        </authorList>
    </citation>
    <scope>NUCLEOTIDE SEQUENCE [LARGE SCALE GENOMIC DNA]</scope>
    <source>
        <strain evidence="6 7">KCTC 22104</strain>
    </source>
</reference>
<accession>A0A3D9CWT3</accession>
<dbReference type="NCBIfam" id="TIGR00619">
    <property type="entry name" value="sbcd"/>
    <property type="match status" value="1"/>
</dbReference>
<evidence type="ECO:0000256" key="2">
    <source>
        <dbReference type="ARBA" id="ARBA00022801"/>
    </source>
</evidence>
<dbReference type="CDD" id="cd00840">
    <property type="entry name" value="MPP_Mre11_N"/>
    <property type="match status" value="1"/>
</dbReference>
<dbReference type="PANTHER" id="PTHR30337">
    <property type="entry name" value="COMPONENT OF ATP-DEPENDENT DSDNA EXONUCLEASE"/>
    <property type="match status" value="1"/>
</dbReference>
<evidence type="ECO:0000313" key="6">
    <source>
        <dbReference type="EMBL" id="REC70209.1"/>
    </source>
</evidence>
<keyword evidence="4" id="KW-0233">DNA recombination</keyword>
<evidence type="ECO:0000256" key="3">
    <source>
        <dbReference type="ARBA" id="ARBA00022839"/>
    </source>
</evidence>
<dbReference type="PANTHER" id="PTHR30337:SF0">
    <property type="entry name" value="NUCLEASE SBCCD SUBUNIT D"/>
    <property type="match status" value="1"/>
</dbReference>
<keyword evidence="4" id="KW-0255">Endonuclease</keyword>
<gene>
    <name evidence="4" type="primary">sbcD</name>
    <name evidence="6" type="ORF">DRF58_10370</name>
</gene>
<organism evidence="6 7">
    <name type="scientific">Epilithonimonas hispanica</name>
    <dbReference type="NCBI Taxonomy" id="358687"/>
    <lineage>
        <taxon>Bacteria</taxon>
        <taxon>Pseudomonadati</taxon>
        <taxon>Bacteroidota</taxon>
        <taxon>Flavobacteriia</taxon>
        <taxon>Flavobacteriales</taxon>
        <taxon>Weeksellaceae</taxon>
        <taxon>Chryseobacterium group</taxon>
        <taxon>Epilithonimonas</taxon>
    </lineage>
</organism>
<dbReference type="GO" id="GO:0006260">
    <property type="term" value="P:DNA replication"/>
    <property type="evidence" value="ECO:0007669"/>
    <property type="project" value="UniProtKB-KW"/>
</dbReference>
<proteinExistence type="inferred from homology"/>
<dbReference type="Gene3D" id="3.60.21.10">
    <property type="match status" value="1"/>
</dbReference>
<dbReference type="OrthoDB" id="9773856at2"/>
<dbReference type="GO" id="GO:0008408">
    <property type="term" value="F:3'-5' exonuclease activity"/>
    <property type="evidence" value="ECO:0007669"/>
    <property type="project" value="InterPro"/>
</dbReference>
<dbReference type="SUPFAM" id="SSF56300">
    <property type="entry name" value="Metallo-dependent phosphatases"/>
    <property type="match status" value="1"/>
</dbReference>
<dbReference type="InterPro" id="IPR004593">
    <property type="entry name" value="SbcD"/>
</dbReference>